<reference evidence="2" key="1">
    <citation type="submission" date="2020-11" db="EMBL/GenBank/DDBJ databases">
        <authorList>
            <person name="Tran Van P."/>
        </authorList>
    </citation>
    <scope>NUCLEOTIDE SEQUENCE</scope>
</reference>
<dbReference type="GO" id="GO:0042302">
    <property type="term" value="F:structural constituent of cuticle"/>
    <property type="evidence" value="ECO:0007669"/>
    <property type="project" value="UniProtKB-UniRule"/>
</dbReference>
<sequence length="214" mass="24090">MNVLVPLCLCLVPVVFTFPTPDKLPAPEQENKSAAYQFAYEIRDDETLNYQGRQETADDGDLQGTYRVVLPDGRLQIVTFRSNFSGSFCIVFSSFRLLPPFNTTVMNVLVPLCLCLVPVVFTFPTPDELPAPEQENKSAAYQFAYEIRDDETLNYQGRQETADDGDLQGTYRVVLPDGRLQIVTYGDAGAGFYANVEYVPQDVFSNFRIVETHE</sequence>
<dbReference type="AlphaFoldDB" id="A0A7R8ZP18"/>
<dbReference type="PANTHER" id="PTHR12236:SF79">
    <property type="entry name" value="CUTICULAR PROTEIN 50CB-RELATED"/>
    <property type="match status" value="1"/>
</dbReference>
<dbReference type="PANTHER" id="PTHR12236">
    <property type="entry name" value="STRUCTURAL CONTITUENT OF CUTICLE"/>
    <property type="match status" value="1"/>
</dbReference>
<dbReference type="InterPro" id="IPR000618">
    <property type="entry name" value="Insect_cuticle"/>
</dbReference>
<dbReference type="OrthoDB" id="8194276at2759"/>
<proteinExistence type="predicted"/>
<organism evidence="2">
    <name type="scientific">Cyprideis torosa</name>
    <dbReference type="NCBI Taxonomy" id="163714"/>
    <lineage>
        <taxon>Eukaryota</taxon>
        <taxon>Metazoa</taxon>
        <taxon>Ecdysozoa</taxon>
        <taxon>Arthropoda</taxon>
        <taxon>Crustacea</taxon>
        <taxon>Oligostraca</taxon>
        <taxon>Ostracoda</taxon>
        <taxon>Podocopa</taxon>
        <taxon>Podocopida</taxon>
        <taxon>Cytherocopina</taxon>
        <taxon>Cytheroidea</taxon>
        <taxon>Cytherideidae</taxon>
        <taxon>Cyprideis</taxon>
    </lineage>
</organism>
<evidence type="ECO:0000313" key="2">
    <source>
        <dbReference type="EMBL" id="CAD7231748.1"/>
    </source>
</evidence>
<accession>A0A7R8ZP18</accession>
<keyword evidence="1" id="KW-0193">Cuticle</keyword>
<dbReference type="Pfam" id="PF00379">
    <property type="entry name" value="Chitin_bind_4"/>
    <property type="match status" value="2"/>
</dbReference>
<dbReference type="PROSITE" id="PS51155">
    <property type="entry name" value="CHIT_BIND_RR_2"/>
    <property type="match status" value="2"/>
</dbReference>
<name>A0A7R8ZP18_9CRUS</name>
<dbReference type="InterPro" id="IPR051217">
    <property type="entry name" value="Insect_Cuticle_Struc_Prot"/>
</dbReference>
<dbReference type="GO" id="GO:0005615">
    <property type="term" value="C:extracellular space"/>
    <property type="evidence" value="ECO:0007669"/>
    <property type="project" value="TreeGrafter"/>
</dbReference>
<gene>
    <name evidence="2" type="ORF">CTOB1V02_LOCUS9591</name>
</gene>
<evidence type="ECO:0000256" key="1">
    <source>
        <dbReference type="ARBA" id="ARBA00022460"/>
    </source>
</evidence>
<dbReference type="GO" id="GO:0031012">
    <property type="term" value="C:extracellular matrix"/>
    <property type="evidence" value="ECO:0007669"/>
    <property type="project" value="TreeGrafter"/>
</dbReference>
<protein>
    <submittedName>
        <fullName evidence="2">Uncharacterized protein</fullName>
    </submittedName>
</protein>
<dbReference type="EMBL" id="OB663839">
    <property type="protein sequence ID" value="CAD7231748.1"/>
    <property type="molecule type" value="Genomic_DNA"/>
</dbReference>